<name>A0A133NDE2_9FUSO</name>
<evidence type="ECO:0000313" key="3">
    <source>
        <dbReference type="Proteomes" id="UP000070617"/>
    </source>
</evidence>
<dbReference type="Proteomes" id="UP000070617">
    <property type="component" value="Unassembled WGS sequence"/>
</dbReference>
<evidence type="ECO:0000313" key="2">
    <source>
        <dbReference type="EMBL" id="KXA14330.1"/>
    </source>
</evidence>
<gene>
    <name evidence="2" type="ORF">HMPREF3206_01014</name>
</gene>
<dbReference type="AlphaFoldDB" id="A0A133NDE2"/>
<dbReference type="NCBIfam" id="TIGR01908">
    <property type="entry name" value="cas_CXXC_CXXC"/>
    <property type="match status" value="1"/>
</dbReference>
<accession>A0A133NDE2</accession>
<sequence>METIVIRSEDWLKNAGIIGLYRILEEEESDEKSSISLEEDQIRFSAELLQNFSEKYFRYFIKQYKNVLSLYRTLNFKENISQFKEKNYENFGKEDLEKLNEHVENVKKYLKSNSYRAMYPLIRCPFDPLEKEKELKKVHLRKKESIEDGISDVKKLITHLEEIYDFLQQEDSQKYIGAKNVIYNIIKNAWDGISILNPQVKEQNMYFEFDKYFVQTTQEYLKQEKTKFKYRCFSCGESIKDTNIDLSFMNHIGFDVARKTSHVWNFNNYVHICPLCRLIYACVPAGFTYLYDKGIFVNANTHLKEMLRINDLIFKNVLGEKKDGKSIYGALVSGMSKEMNEHVEYDLSDIQVVRLEKKRYTFSILSRKFLSIIKKCRTDLEYIRKSSFKEGNDIYYIYNETIKRLMQGENLFLLIHKLVRLKISNGEDCYYKMGTVGTIIEINDIFLKEVGYMKDEKKEYNPLERARIIGHHLQEAYGGFEEGKYNKKLDGIAYRMLNALKTNNKIAFMDSLINAHMYVQKPIPSLFSDYLHQELAFKELGYAFVTGMLGEEWKNEGNTSKN</sequence>
<dbReference type="RefSeq" id="WP_008800820.1">
    <property type="nucleotide sequence ID" value="NZ_KQ956540.1"/>
</dbReference>
<comment type="caution">
    <text evidence="2">The sequence shown here is derived from an EMBL/GenBank/DDBJ whole genome shotgun (WGS) entry which is preliminary data.</text>
</comment>
<dbReference type="Pfam" id="PF09706">
    <property type="entry name" value="Cas_CXXC_CXXC"/>
    <property type="match status" value="1"/>
</dbReference>
<reference evidence="3" key="1">
    <citation type="submission" date="2016-01" db="EMBL/GenBank/DDBJ databases">
        <authorList>
            <person name="Mitreva M."/>
            <person name="Pepin K.H."/>
            <person name="Mihindukulasuriya K.A."/>
            <person name="Fulton R."/>
            <person name="Fronick C."/>
            <person name="O'Laughlin M."/>
            <person name="Miner T."/>
            <person name="Herter B."/>
            <person name="Rosa B.A."/>
            <person name="Cordes M."/>
            <person name="Tomlinson C."/>
            <person name="Wollam A."/>
            <person name="Palsikar V.B."/>
            <person name="Mardis E.R."/>
            <person name="Wilson R.K."/>
        </authorList>
    </citation>
    <scope>NUCLEOTIDE SEQUENCE [LARGE SCALE GENOMIC DNA]</scope>
    <source>
        <strain evidence="3">CMW8396</strain>
    </source>
</reference>
<evidence type="ECO:0000259" key="1">
    <source>
        <dbReference type="Pfam" id="PF09706"/>
    </source>
</evidence>
<dbReference type="PATRIC" id="fig|134605.3.peg.1008"/>
<dbReference type="InterPro" id="IPR010180">
    <property type="entry name" value="CRISPR-assoc_prot_CXXC-CXXC"/>
</dbReference>
<dbReference type="STRING" id="134605.HMPREF3206_01014"/>
<feature type="domain" description="CRISPR-associated protein CXXC-CXXC" evidence="1">
    <location>
        <begin position="227"/>
        <end position="288"/>
    </location>
</feature>
<dbReference type="CDD" id="cd09754">
    <property type="entry name" value="Cas8a1_I-A"/>
    <property type="match status" value="1"/>
</dbReference>
<dbReference type="InterPro" id="IPR019121">
    <property type="entry name" value="CRISPR-assoc_CXXC-CXXC_dom"/>
</dbReference>
<organism evidence="2 3">
    <name type="scientific">Fusobacterium equinum</name>
    <dbReference type="NCBI Taxonomy" id="134605"/>
    <lineage>
        <taxon>Bacteria</taxon>
        <taxon>Fusobacteriati</taxon>
        <taxon>Fusobacteriota</taxon>
        <taxon>Fusobacteriia</taxon>
        <taxon>Fusobacteriales</taxon>
        <taxon>Fusobacteriaceae</taxon>
        <taxon>Fusobacterium</taxon>
    </lineage>
</organism>
<dbReference type="EMBL" id="LRPX01000047">
    <property type="protein sequence ID" value="KXA14330.1"/>
    <property type="molecule type" value="Genomic_DNA"/>
</dbReference>
<protein>
    <submittedName>
        <fullName evidence="2">CRISPR-associated cxxc_cxxc protein Cst1</fullName>
    </submittedName>
</protein>
<keyword evidence="3" id="KW-1185">Reference proteome</keyword>
<proteinExistence type="predicted"/>